<dbReference type="Proteomes" id="UP000663879">
    <property type="component" value="Unassembled WGS sequence"/>
</dbReference>
<sequence length="133" mass="15217">MPDVFNNFCTNISSSSREKQSDCLNFIDKTFAMLKRIKKVNTPGFSFKIFDKFDAEKIINNSLTCSPGVTGIPRRLLKKLMKNISKVLNQIFNNCIITGIIPDEWKTAVVTPLYKNKESKSDLNNYREISVLM</sequence>
<gene>
    <name evidence="1" type="ORF">OXX778_LOCUS17895</name>
</gene>
<dbReference type="OrthoDB" id="8054392at2759"/>
<proteinExistence type="predicted"/>
<dbReference type="PANTHER" id="PTHR33395">
    <property type="entry name" value="TRANSCRIPTASE, PUTATIVE-RELATED-RELATED"/>
    <property type="match status" value="1"/>
</dbReference>
<reference evidence="1" key="1">
    <citation type="submission" date="2021-02" db="EMBL/GenBank/DDBJ databases">
        <authorList>
            <person name="Nowell W R."/>
        </authorList>
    </citation>
    <scope>NUCLEOTIDE SEQUENCE</scope>
    <source>
        <strain evidence="1">Ploen Becks lab</strain>
    </source>
</reference>
<organism evidence="1 2">
    <name type="scientific">Brachionus calyciflorus</name>
    <dbReference type="NCBI Taxonomy" id="104777"/>
    <lineage>
        <taxon>Eukaryota</taxon>
        <taxon>Metazoa</taxon>
        <taxon>Spiralia</taxon>
        <taxon>Gnathifera</taxon>
        <taxon>Rotifera</taxon>
        <taxon>Eurotatoria</taxon>
        <taxon>Monogononta</taxon>
        <taxon>Pseudotrocha</taxon>
        <taxon>Ploima</taxon>
        <taxon>Brachionidae</taxon>
        <taxon>Brachionus</taxon>
    </lineage>
</organism>
<comment type="caution">
    <text evidence="1">The sequence shown here is derived from an EMBL/GenBank/DDBJ whole genome shotgun (WGS) entry which is preliminary data.</text>
</comment>
<dbReference type="AlphaFoldDB" id="A0A814J0A5"/>
<keyword evidence="2" id="KW-1185">Reference proteome</keyword>
<name>A0A814J0A5_9BILA</name>
<dbReference type="PANTHER" id="PTHR33395:SF22">
    <property type="entry name" value="REVERSE TRANSCRIPTASE DOMAIN-CONTAINING PROTEIN"/>
    <property type="match status" value="1"/>
</dbReference>
<protein>
    <recommendedName>
        <fullName evidence="3">RNA-directed DNA polymerase from mobile element jockey-like</fullName>
    </recommendedName>
</protein>
<dbReference type="EMBL" id="CAJNOC010004726">
    <property type="protein sequence ID" value="CAF1031629.1"/>
    <property type="molecule type" value="Genomic_DNA"/>
</dbReference>
<evidence type="ECO:0000313" key="1">
    <source>
        <dbReference type="EMBL" id="CAF1031629.1"/>
    </source>
</evidence>
<evidence type="ECO:0000313" key="2">
    <source>
        <dbReference type="Proteomes" id="UP000663879"/>
    </source>
</evidence>
<evidence type="ECO:0008006" key="3">
    <source>
        <dbReference type="Google" id="ProtNLM"/>
    </source>
</evidence>
<accession>A0A814J0A5</accession>